<accession>A0A1G9VPY3</accession>
<sequence>MDGTLSDAELRRRYGRWLQGLPEFLRLMPAEGTVELFDDSAGRELTGLRLFTPASSAEIDWEVHAFLAQHSASGDDEVAAHVASAMAPHVAENRRVAVVWTTSLPIAVFSAEQVVRHALDIVTASGTLWLQPLGGGALVEVQADGRVTTGVAADPRR</sequence>
<evidence type="ECO:0000313" key="1">
    <source>
        <dbReference type="EMBL" id="SDM73875.1"/>
    </source>
</evidence>
<reference evidence="1 2" key="1">
    <citation type="submission" date="2016-10" db="EMBL/GenBank/DDBJ databases">
        <authorList>
            <person name="de Groot N.N."/>
        </authorList>
    </citation>
    <scope>NUCLEOTIDE SEQUENCE [LARGE SCALE GENOMIC DNA]</scope>
    <source>
        <strain evidence="1 2">DSM 44149</strain>
    </source>
</reference>
<dbReference type="AlphaFoldDB" id="A0A1G9VPY3"/>
<evidence type="ECO:0000313" key="2">
    <source>
        <dbReference type="Proteomes" id="UP000183376"/>
    </source>
</evidence>
<dbReference type="STRING" id="211114.SAMN04489726_3147"/>
<proteinExistence type="predicted"/>
<keyword evidence="2" id="KW-1185">Reference proteome</keyword>
<dbReference type="EMBL" id="LT629701">
    <property type="protein sequence ID" value="SDM73875.1"/>
    <property type="molecule type" value="Genomic_DNA"/>
</dbReference>
<dbReference type="Proteomes" id="UP000183376">
    <property type="component" value="Chromosome I"/>
</dbReference>
<protein>
    <submittedName>
        <fullName evidence="1">Uncharacterized protein</fullName>
    </submittedName>
</protein>
<organism evidence="1 2">
    <name type="scientific">Allokutzneria albata</name>
    <name type="common">Kibdelosporangium albatum</name>
    <dbReference type="NCBI Taxonomy" id="211114"/>
    <lineage>
        <taxon>Bacteria</taxon>
        <taxon>Bacillati</taxon>
        <taxon>Actinomycetota</taxon>
        <taxon>Actinomycetes</taxon>
        <taxon>Pseudonocardiales</taxon>
        <taxon>Pseudonocardiaceae</taxon>
        <taxon>Allokutzneria</taxon>
    </lineage>
</organism>
<dbReference type="RefSeq" id="WP_030431320.1">
    <property type="nucleotide sequence ID" value="NZ_JOEF01000019.1"/>
</dbReference>
<gene>
    <name evidence="1" type="ORF">SAMN04489726_3147</name>
</gene>
<dbReference type="OrthoDB" id="9929257at2"/>
<name>A0A1G9VPY3_ALLAB</name>